<accession>B7PU73</accession>
<evidence type="ECO:0000313" key="6">
    <source>
        <dbReference type="EMBL" id="EEC10145.1"/>
    </source>
</evidence>
<dbReference type="Proteomes" id="UP000001555">
    <property type="component" value="Unassembled WGS sequence"/>
</dbReference>
<dbReference type="AlphaFoldDB" id="B7PU73"/>
<evidence type="ECO:0007829" key="9">
    <source>
        <dbReference type="PeptideAtlas" id="B7PU73"/>
    </source>
</evidence>
<dbReference type="PANTHER" id="PTHR10019">
    <property type="entry name" value="SNF5"/>
    <property type="match status" value="1"/>
</dbReference>
<gene>
    <name evidence="6" type="ORF">IscW_ISCW008377</name>
</gene>
<keyword evidence="8" id="KW-1185">Reference proteome</keyword>
<evidence type="ECO:0000256" key="2">
    <source>
        <dbReference type="ARBA" id="ARBA00010239"/>
    </source>
</evidence>
<dbReference type="InParanoid" id="B7PU73"/>
<keyword evidence="3" id="KW-0805">Transcription regulation</keyword>
<dbReference type="GO" id="GO:0071565">
    <property type="term" value="C:nBAF complex"/>
    <property type="evidence" value="ECO:0000318"/>
    <property type="project" value="GO_Central"/>
</dbReference>
<evidence type="ECO:0000256" key="5">
    <source>
        <dbReference type="ARBA" id="ARBA00023242"/>
    </source>
</evidence>
<dbReference type="GO" id="GO:0003713">
    <property type="term" value="F:transcription coactivator activity"/>
    <property type="evidence" value="ECO:0000318"/>
    <property type="project" value="GO_Central"/>
</dbReference>
<dbReference type="GO" id="GO:0071564">
    <property type="term" value="C:npBAF complex"/>
    <property type="evidence" value="ECO:0000318"/>
    <property type="project" value="GO_Central"/>
</dbReference>
<evidence type="ECO:0000256" key="4">
    <source>
        <dbReference type="ARBA" id="ARBA00023163"/>
    </source>
</evidence>
<dbReference type="GO" id="GO:0000228">
    <property type="term" value="C:nuclear chromosome"/>
    <property type="evidence" value="ECO:0007669"/>
    <property type="project" value="InterPro"/>
</dbReference>
<dbReference type="HOGENOM" id="CLU_035084_0_0_1"/>
<evidence type="ECO:0000256" key="3">
    <source>
        <dbReference type="ARBA" id="ARBA00023015"/>
    </source>
</evidence>
<dbReference type="OrthoDB" id="515064at2759"/>
<dbReference type="EMBL" id="DS791108">
    <property type="protein sequence ID" value="EEC10145.1"/>
    <property type="molecule type" value="Genomic_DNA"/>
</dbReference>
<dbReference type="InterPro" id="IPR006939">
    <property type="entry name" value="SNF5"/>
</dbReference>
<dbReference type="STRING" id="6945.B7PU73"/>
<keyword evidence="5" id="KW-0539">Nucleus</keyword>
<dbReference type="Pfam" id="PF04855">
    <property type="entry name" value="SNF5"/>
    <property type="match status" value="1"/>
</dbReference>
<protein>
    <submittedName>
        <fullName evidence="6 7">SWI-SNF chromatin remodeling complex, SNF5 subunit, putative</fullName>
    </submittedName>
</protein>
<dbReference type="InterPro" id="IPR017393">
    <property type="entry name" value="Sfh1/SNF5"/>
</dbReference>
<dbReference type="PIRSF" id="PIRSF038126">
    <property type="entry name" value="SWI_SNF"/>
    <property type="match status" value="1"/>
</dbReference>
<reference evidence="7" key="2">
    <citation type="submission" date="2020-05" db="UniProtKB">
        <authorList>
            <consortium name="EnsemblMetazoa"/>
        </authorList>
    </citation>
    <scope>IDENTIFICATION</scope>
    <source>
        <strain evidence="7">wikel</strain>
    </source>
</reference>
<dbReference type="GO" id="GO:0006357">
    <property type="term" value="P:regulation of transcription by RNA polymerase II"/>
    <property type="evidence" value="ECO:0000318"/>
    <property type="project" value="GO_Central"/>
</dbReference>
<keyword evidence="9" id="KW-1267">Proteomics identification</keyword>
<evidence type="ECO:0000256" key="1">
    <source>
        <dbReference type="ARBA" id="ARBA00004123"/>
    </source>
</evidence>
<proteinExistence type="evidence at protein level"/>
<dbReference type="GO" id="GO:0035060">
    <property type="term" value="C:brahma complex"/>
    <property type="evidence" value="ECO:0000318"/>
    <property type="project" value="GO_Central"/>
</dbReference>
<dbReference type="VEuPathDB" id="VectorBase:ISCW008377"/>
<dbReference type="EMBL" id="ABJB010177304">
    <property type="status" value="NOT_ANNOTATED_CDS"/>
    <property type="molecule type" value="Genomic_DNA"/>
</dbReference>
<dbReference type="EMBL" id="ABJB010949259">
    <property type="status" value="NOT_ANNOTATED_CDS"/>
    <property type="molecule type" value="Genomic_DNA"/>
</dbReference>
<dbReference type="VEuPathDB" id="VectorBase:ISCI008377"/>
<dbReference type="FunCoup" id="B7PU73">
    <property type="interactions" value="1052"/>
</dbReference>
<comment type="subcellular location">
    <subcellularLocation>
        <location evidence="1">Nucleus</location>
    </subcellularLocation>
</comment>
<keyword evidence="4" id="KW-0804">Transcription</keyword>
<organism>
    <name type="scientific">Ixodes scapularis</name>
    <name type="common">Black-legged tick</name>
    <name type="synonym">Deer tick</name>
    <dbReference type="NCBI Taxonomy" id="6945"/>
    <lineage>
        <taxon>Eukaryota</taxon>
        <taxon>Metazoa</taxon>
        <taxon>Ecdysozoa</taxon>
        <taxon>Arthropoda</taxon>
        <taxon>Chelicerata</taxon>
        <taxon>Arachnida</taxon>
        <taxon>Acari</taxon>
        <taxon>Parasitiformes</taxon>
        <taxon>Ixodida</taxon>
        <taxon>Ixodoidea</taxon>
        <taxon>Ixodidae</taxon>
        <taxon>Ixodinae</taxon>
        <taxon>Ixodes</taxon>
    </lineage>
</organism>
<dbReference type="EnsemblMetazoa" id="ISCW008377-RA">
    <property type="protein sequence ID" value="ISCW008377-PA"/>
    <property type="gene ID" value="ISCW008377"/>
</dbReference>
<reference evidence="6 8" key="1">
    <citation type="submission" date="2008-03" db="EMBL/GenBank/DDBJ databases">
        <title>Annotation of Ixodes scapularis.</title>
        <authorList>
            <consortium name="Ixodes scapularis Genome Project Consortium"/>
            <person name="Caler E."/>
            <person name="Hannick L.I."/>
            <person name="Bidwell S."/>
            <person name="Joardar V."/>
            <person name="Thiagarajan M."/>
            <person name="Amedeo P."/>
            <person name="Galinsky K.J."/>
            <person name="Schobel S."/>
            <person name="Inman J."/>
            <person name="Hostetler J."/>
            <person name="Miller J."/>
            <person name="Hammond M."/>
            <person name="Megy K."/>
            <person name="Lawson D."/>
            <person name="Kodira C."/>
            <person name="Sutton G."/>
            <person name="Meyer J."/>
            <person name="Hill C.A."/>
            <person name="Birren B."/>
            <person name="Nene V."/>
            <person name="Collins F."/>
            <person name="Alarcon-Chaidez F."/>
            <person name="Wikel S."/>
            <person name="Strausberg R."/>
        </authorList>
    </citation>
    <scope>NUCLEOTIDE SEQUENCE [LARGE SCALE GENOMIC DNA]</scope>
    <source>
        <strain evidence="8">Wikel</strain>
        <strain evidence="6">Wikel colony</strain>
    </source>
</reference>
<evidence type="ECO:0000313" key="8">
    <source>
        <dbReference type="Proteomes" id="UP000001555"/>
    </source>
</evidence>
<dbReference type="GO" id="GO:0005634">
    <property type="term" value="C:nucleus"/>
    <property type="evidence" value="ECO:0000318"/>
    <property type="project" value="GO_Central"/>
</dbReference>
<comment type="similarity">
    <text evidence="2">Belongs to the SNF5 family.</text>
</comment>
<dbReference type="PaxDb" id="6945-B7PU73"/>
<sequence>MITCVGLHSLATNISLLRVSEVDEVIAGNDEKYTAVRVSAEPPVASLATSISLLRAVEVDEIFDGKDDKYRAVSVSAEPPVQRETKSKRGSTWMPTLPNSSHHLDAVPCSTPVNRNRIAHKKIRTFPLLYDDLDPATLHENSAQPEVLVPIRLDMEIEGHKLRDTFTWNKNESQITPEQFAEILCDDLDLPPLSFVPAISQSIRTQIEAFPTDNLLDDQTDQRVIIKLNIHVGNISLVDQFEWDMSEKENSPEQFALKLCSELGLGGEFVTAIAYSIRGQLSWHQRTYAFSEAPLPTVELPFRSQAEADQWCPSWRHSPMPRWREIETGQDTRRMRRLANTAPTW</sequence>
<dbReference type="VEuPathDB" id="VectorBase:ISCP_016799"/>
<dbReference type="GO" id="GO:0006338">
    <property type="term" value="P:chromatin remodeling"/>
    <property type="evidence" value="ECO:0000318"/>
    <property type="project" value="GO_Central"/>
</dbReference>
<evidence type="ECO:0000313" key="7">
    <source>
        <dbReference type="EnsemblMetazoa" id="ISCW008377-PA"/>
    </source>
</evidence>
<name>B7PU73_IXOSC</name>